<evidence type="ECO:0000313" key="2">
    <source>
        <dbReference type="Proteomes" id="UP000824469"/>
    </source>
</evidence>
<name>A0AA38G5L0_TAXCH</name>
<gene>
    <name evidence="1" type="ORF">KI387_024252</name>
</gene>
<organism evidence="1 2">
    <name type="scientific">Taxus chinensis</name>
    <name type="common">Chinese yew</name>
    <name type="synonym">Taxus wallichiana var. chinensis</name>
    <dbReference type="NCBI Taxonomy" id="29808"/>
    <lineage>
        <taxon>Eukaryota</taxon>
        <taxon>Viridiplantae</taxon>
        <taxon>Streptophyta</taxon>
        <taxon>Embryophyta</taxon>
        <taxon>Tracheophyta</taxon>
        <taxon>Spermatophyta</taxon>
        <taxon>Pinopsida</taxon>
        <taxon>Pinidae</taxon>
        <taxon>Conifers II</taxon>
        <taxon>Cupressales</taxon>
        <taxon>Taxaceae</taxon>
        <taxon>Taxus</taxon>
    </lineage>
</organism>
<dbReference type="Proteomes" id="UP000824469">
    <property type="component" value="Unassembled WGS sequence"/>
</dbReference>
<comment type="caution">
    <text evidence="1">The sequence shown here is derived from an EMBL/GenBank/DDBJ whole genome shotgun (WGS) entry which is preliminary data.</text>
</comment>
<evidence type="ECO:0000313" key="1">
    <source>
        <dbReference type="EMBL" id="KAH9315625.1"/>
    </source>
</evidence>
<feature type="non-terminal residue" evidence="1">
    <location>
        <position position="281"/>
    </location>
</feature>
<keyword evidence="2" id="KW-1185">Reference proteome</keyword>
<proteinExistence type="predicted"/>
<accession>A0AA38G5L0</accession>
<reference evidence="1 2" key="1">
    <citation type="journal article" date="2021" name="Nat. Plants">
        <title>The Taxus genome provides insights into paclitaxel biosynthesis.</title>
        <authorList>
            <person name="Xiong X."/>
            <person name="Gou J."/>
            <person name="Liao Q."/>
            <person name="Li Y."/>
            <person name="Zhou Q."/>
            <person name="Bi G."/>
            <person name="Li C."/>
            <person name="Du R."/>
            <person name="Wang X."/>
            <person name="Sun T."/>
            <person name="Guo L."/>
            <person name="Liang H."/>
            <person name="Lu P."/>
            <person name="Wu Y."/>
            <person name="Zhang Z."/>
            <person name="Ro D.K."/>
            <person name="Shang Y."/>
            <person name="Huang S."/>
            <person name="Yan J."/>
        </authorList>
    </citation>
    <scope>NUCLEOTIDE SEQUENCE [LARGE SCALE GENOMIC DNA]</scope>
    <source>
        <strain evidence="1">Ta-2019</strain>
    </source>
</reference>
<sequence length="281" mass="31684">MKWMGSTLDRLALDRPRDRRDCLRVRQDWRPRSSSLSIHKGPTPQGKEAEVIIIFEEYSILPQDVKENFPFMYYMDMHPKIGHKTEQTRKEYHIIASKWLIRGKNRESSRMDDTTLHESVLVSSSSNEVCKNLYDAFDRHVDLTQEDMGNVLSTSSLQEVSLEASIKHVSVVDSNGMDSLGLSHEDNSEFSVDDHVLHGVDDFVDDIHSGPATHELSLMGVADIHNSSLVMSPIYHMAALTPGETNEKESTSIGIQSKSVGYENSTDGAFVKLEDMAKKDD</sequence>
<dbReference type="AlphaFoldDB" id="A0AA38G5L0"/>
<dbReference type="EMBL" id="JAHRHJ020000005">
    <property type="protein sequence ID" value="KAH9315625.1"/>
    <property type="molecule type" value="Genomic_DNA"/>
</dbReference>
<protein>
    <submittedName>
        <fullName evidence="1">Uncharacterized protein</fullName>
    </submittedName>
</protein>